<reference evidence="11 12" key="1">
    <citation type="submission" date="2016-10" db="EMBL/GenBank/DDBJ databases">
        <authorList>
            <person name="de Groot N.N."/>
        </authorList>
    </citation>
    <scope>NUCLEOTIDE SEQUENCE [LARGE SCALE GENOMIC DNA]</scope>
    <source>
        <strain evidence="11 12">DSM 1283</strain>
    </source>
</reference>
<keyword evidence="6 8" id="KW-0472">Membrane</keyword>
<dbReference type="PANTHER" id="PTHR43394">
    <property type="entry name" value="ATP-DEPENDENT PERMEASE MDL1, MITOCHONDRIAL"/>
    <property type="match status" value="1"/>
</dbReference>
<dbReference type="OrthoDB" id="1699242at2"/>
<dbReference type="Proteomes" id="UP000198806">
    <property type="component" value="Unassembled WGS sequence"/>
</dbReference>
<feature type="compositionally biased region" description="Basic and acidic residues" evidence="7">
    <location>
        <begin position="8"/>
        <end position="21"/>
    </location>
</feature>
<dbReference type="InterPro" id="IPR003439">
    <property type="entry name" value="ABC_transporter-like_ATP-bd"/>
</dbReference>
<feature type="transmembrane region" description="Helical" evidence="8">
    <location>
        <begin position="85"/>
        <end position="102"/>
    </location>
</feature>
<dbReference type="PROSITE" id="PS50929">
    <property type="entry name" value="ABC_TM1F"/>
    <property type="match status" value="1"/>
</dbReference>
<dbReference type="Pfam" id="PF00005">
    <property type="entry name" value="ABC_tran"/>
    <property type="match status" value="1"/>
</dbReference>
<dbReference type="PROSITE" id="PS50893">
    <property type="entry name" value="ABC_TRANSPORTER_2"/>
    <property type="match status" value="1"/>
</dbReference>
<dbReference type="Gene3D" id="1.20.1560.10">
    <property type="entry name" value="ABC transporter type 1, transmembrane domain"/>
    <property type="match status" value="1"/>
</dbReference>
<dbReference type="GO" id="GO:0005886">
    <property type="term" value="C:plasma membrane"/>
    <property type="evidence" value="ECO:0007669"/>
    <property type="project" value="UniProtKB-SubCell"/>
</dbReference>
<dbReference type="GO" id="GO:0015421">
    <property type="term" value="F:ABC-type oligopeptide transporter activity"/>
    <property type="evidence" value="ECO:0007669"/>
    <property type="project" value="TreeGrafter"/>
</dbReference>
<dbReference type="PANTHER" id="PTHR43394:SF1">
    <property type="entry name" value="ATP-BINDING CASSETTE SUB-FAMILY B MEMBER 10, MITOCHONDRIAL"/>
    <property type="match status" value="1"/>
</dbReference>
<dbReference type="AlphaFoldDB" id="A0A1I5EWY3"/>
<dbReference type="SUPFAM" id="SSF90123">
    <property type="entry name" value="ABC transporter transmembrane region"/>
    <property type="match status" value="1"/>
</dbReference>
<name>A0A1I5EWY3_9FIRM</name>
<keyword evidence="5 8" id="KW-1133">Transmembrane helix</keyword>
<evidence type="ECO:0000313" key="11">
    <source>
        <dbReference type="EMBL" id="SFO15541.1"/>
    </source>
</evidence>
<evidence type="ECO:0000313" key="12">
    <source>
        <dbReference type="Proteomes" id="UP000198806"/>
    </source>
</evidence>
<evidence type="ECO:0000259" key="10">
    <source>
        <dbReference type="PROSITE" id="PS50929"/>
    </source>
</evidence>
<keyword evidence="2 8" id="KW-0812">Transmembrane</keyword>
<feature type="transmembrane region" description="Helical" evidence="8">
    <location>
        <begin position="276"/>
        <end position="297"/>
    </location>
</feature>
<dbReference type="InterPro" id="IPR036640">
    <property type="entry name" value="ABC1_TM_sf"/>
</dbReference>
<sequence>MNHKKNHKEKEEKSENNPSVEEKRSLKDDVIVAIYFLKLVFKIQKSYIPLMLVSAIFQAATPFFGIIIPKYIIEELMEQKRIKMLILYVGILIIGNGCLNLINKFFTTKVELANIRLINGFELHLGKHIMNMDLEKLEDPKILDMKEQAIFPIYNQDALRNMIESLIAVIRISITILGLAAIIAILNPLIIALIISIVLINGIISKKAQRITFRFFQQLIPLNRKFGYYASLVTDFSMAKDIRIYNMAPYIGKKIRDYTEESIESMSKSMNTTAKYFGLNSVTLPLEMLLIYGYMVYQVILGSISIGEFSMYISAGNNFTNYITEFIQNVVQLRQMCLYLDIYLKFEKIPSKRKTGTKSVESILNCYSNTIEFKHVYFKYPRSEEYTLKDVNITIHSGEKLSVVGPNGAGKTTFIKLLCRLYTPDKGEILLNGVNINEYSYDEYMKLLSVVFQDYKLFSFTIKENIVFDKGLQVPDETVNKALEKVGLLEGIEELEKGIHTSLYKNFDKNGIELSGGQAQKLAIARAVYKNSPIVVLDEPTAALDPYAEYEIYTSFNKLIGDHTAIYISHRLSSCKFCNKIAVFDDGELKEYGTHQELVNKNGMYTKLWTAQAQYYV</sequence>
<dbReference type="InterPro" id="IPR039421">
    <property type="entry name" value="Type_1_exporter"/>
</dbReference>
<comment type="subcellular location">
    <subcellularLocation>
        <location evidence="1">Cell membrane</location>
        <topology evidence="1">Multi-pass membrane protein</topology>
    </subcellularLocation>
</comment>
<keyword evidence="12" id="KW-1185">Reference proteome</keyword>
<evidence type="ECO:0000256" key="4">
    <source>
        <dbReference type="ARBA" id="ARBA00022840"/>
    </source>
</evidence>
<evidence type="ECO:0000256" key="6">
    <source>
        <dbReference type="ARBA" id="ARBA00023136"/>
    </source>
</evidence>
<feature type="domain" description="ABC transmembrane type-1" evidence="10">
    <location>
        <begin position="50"/>
        <end position="335"/>
    </location>
</feature>
<dbReference type="InterPro" id="IPR003593">
    <property type="entry name" value="AAA+_ATPase"/>
</dbReference>
<dbReference type="InterPro" id="IPR017871">
    <property type="entry name" value="ABC_transporter-like_CS"/>
</dbReference>
<dbReference type="STRING" id="1527.SAMN04489757_11124"/>
<keyword evidence="3" id="KW-0547">Nucleotide-binding</keyword>
<feature type="transmembrane region" description="Helical" evidence="8">
    <location>
        <begin position="47"/>
        <end position="73"/>
    </location>
</feature>
<dbReference type="InterPro" id="IPR027417">
    <property type="entry name" value="P-loop_NTPase"/>
</dbReference>
<dbReference type="PROSITE" id="PS00211">
    <property type="entry name" value="ABC_TRANSPORTER_1"/>
    <property type="match status" value="1"/>
</dbReference>
<evidence type="ECO:0000259" key="9">
    <source>
        <dbReference type="PROSITE" id="PS50893"/>
    </source>
</evidence>
<feature type="transmembrane region" description="Helical" evidence="8">
    <location>
        <begin position="172"/>
        <end position="204"/>
    </location>
</feature>
<evidence type="ECO:0000256" key="8">
    <source>
        <dbReference type="SAM" id="Phobius"/>
    </source>
</evidence>
<organism evidence="11 12">
    <name type="scientific">Anaerocolumna aminovalerica</name>
    <dbReference type="NCBI Taxonomy" id="1527"/>
    <lineage>
        <taxon>Bacteria</taxon>
        <taxon>Bacillati</taxon>
        <taxon>Bacillota</taxon>
        <taxon>Clostridia</taxon>
        <taxon>Lachnospirales</taxon>
        <taxon>Lachnospiraceae</taxon>
        <taxon>Anaerocolumna</taxon>
    </lineage>
</organism>
<dbReference type="Gene3D" id="3.40.50.300">
    <property type="entry name" value="P-loop containing nucleotide triphosphate hydrolases"/>
    <property type="match status" value="1"/>
</dbReference>
<evidence type="ECO:0000256" key="3">
    <source>
        <dbReference type="ARBA" id="ARBA00022741"/>
    </source>
</evidence>
<gene>
    <name evidence="11" type="ORF">SAMN04489757_11124</name>
</gene>
<dbReference type="InterPro" id="IPR011527">
    <property type="entry name" value="ABC1_TM_dom"/>
</dbReference>
<dbReference type="SMART" id="SM00382">
    <property type="entry name" value="AAA"/>
    <property type="match status" value="1"/>
</dbReference>
<feature type="region of interest" description="Disordered" evidence="7">
    <location>
        <begin position="1"/>
        <end position="21"/>
    </location>
</feature>
<proteinExistence type="predicted"/>
<dbReference type="SUPFAM" id="SSF52540">
    <property type="entry name" value="P-loop containing nucleoside triphosphate hydrolases"/>
    <property type="match status" value="1"/>
</dbReference>
<protein>
    <submittedName>
        <fullName evidence="11">ATP-binding cassette, subfamily C</fullName>
    </submittedName>
</protein>
<dbReference type="EMBL" id="FOWD01000011">
    <property type="protein sequence ID" value="SFO15541.1"/>
    <property type="molecule type" value="Genomic_DNA"/>
</dbReference>
<evidence type="ECO:0000256" key="5">
    <source>
        <dbReference type="ARBA" id="ARBA00022989"/>
    </source>
</evidence>
<dbReference type="RefSeq" id="WP_091685913.1">
    <property type="nucleotide sequence ID" value="NZ_BAABFM010000085.1"/>
</dbReference>
<feature type="domain" description="ABC transporter" evidence="9">
    <location>
        <begin position="371"/>
        <end position="611"/>
    </location>
</feature>
<accession>A0A1I5EWY3</accession>
<evidence type="ECO:0000256" key="2">
    <source>
        <dbReference type="ARBA" id="ARBA00022692"/>
    </source>
</evidence>
<evidence type="ECO:0000256" key="7">
    <source>
        <dbReference type="SAM" id="MobiDB-lite"/>
    </source>
</evidence>
<dbReference type="GO" id="GO:0016887">
    <property type="term" value="F:ATP hydrolysis activity"/>
    <property type="evidence" value="ECO:0007669"/>
    <property type="project" value="InterPro"/>
</dbReference>
<keyword evidence="4 11" id="KW-0067">ATP-binding</keyword>
<dbReference type="GO" id="GO:0005524">
    <property type="term" value="F:ATP binding"/>
    <property type="evidence" value="ECO:0007669"/>
    <property type="project" value="UniProtKB-KW"/>
</dbReference>
<evidence type="ECO:0000256" key="1">
    <source>
        <dbReference type="ARBA" id="ARBA00004651"/>
    </source>
</evidence>